<evidence type="ECO:0000313" key="2">
    <source>
        <dbReference type="Proteomes" id="UP000321464"/>
    </source>
</evidence>
<sequence>MPSDVDTSASGLQLDSHISGGAGLAVSTIITSGDALGDQWAGLWRGFACGSVGKAQAPSPGQALLFIVFDRWEASNALLGFGKIAAVISITVQEFLREVRIVVIAILIRGRW</sequence>
<protein>
    <submittedName>
        <fullName evidence="1">Uncharacterized protein</fullName>
    </submittedName>
</protein>
<name>A0A512AK50_9SPHN</name>
<accession>A0A512AK50</accession>
<organism evidence="1 2">
    <name type="scientific">Novosphingobium sediminis</name>
    <dbReference type="NCBI Taxonomy" id="707214"/>
    <lineage>
        <taxon>Bacteria</taxon>
        <taxon>Pseudomonadati</taxon>
        <taxon>Pseudomonadota</taxon>
        <taxon>Alphaproteobacteria</taxon>
        <taxon>Sphingomonadales</taxon>
        <taxon>Sphingomonadaceae</taxon>
        <taxon>Novosphingobium</taxon>
    </lineage>
</organism>
<dbReference type="Proteomes" id="UP000321464">
    <property type="component" value="Unassembled WGS sequence"/>
</dbReference>
<reference evidence="1 2" key="1">
    <citation type="submission" date="2019-07" db="EMBL/GenBank/DDBJ databases">
        <title>Whole genome shotgun sequence of Novosphingobium sediminis NBRC 106119.</title>
        <authorList>
            <person name="Hosoyama A."/>
            <person name="Uohara A."/>
            <person name="Ohji S."/>
            <person name="Ichikawa N."/>
        </authorList>
    </citation>
    <scope>NUCLEOTIDE SEQUENCE [LARGE SCALE GENOMIC DNA]</scope>
    <source>
        <strain evidence="1 2">NBRC 106119</strain>
    </source>
</reference>
<gene>
    <name evidence="1" type="ORF">NSE01_19170</name>
</gene>
<dbReference type="AlphaFoldDB" id="A0A512AK50"/>
<evidence type="ECO:0000313" key="1">
    <source>
        <dbReference type="EMBL" id="GEO00085.1"/>
    </source>
</evidence>
<dbReference type="EMBL" id="BJYR01000012">
    <property type="protein sequence ID" value="GEO00085.1"/>
    <property type="molecule type" value="Genomic_DNA"/>
</dbReference>
<keyword evidence="2" id="KW-1185">Reference proteome</keyword>
<comment type="caution">
    <text evidence="1">The sequence shown here is derived from an EMBL/GenBank/DDBJ whole genome shotgun (WGS) entry which is preliminary data.</text>
</comment>
<proteinExistence type="predicted"/>